<dbReference type="EMBL" id="UINC01055442">
    <property type="protein sequence ID" value="SVB74318.1"/>
    <property type="molecule type" value="Genomic_DNA"/>
</dbReference>
<evidence type="ECO:0000256" key="1">
    <source>
        <dbReference type="ARBA" id="ARBA00023002"/>
    </source>
</evidence>
<dbReference type="GO" id="GO:0016616">
    <property type="term" value="F:oxidoreductase activity, acting on the CH-OH group of donors, NAD or NADP as acceptor"/>
    <property type="evidence" value="ECO:0007669"/>
    <property type="project" value="TreeGrafter"/>
</dbReference>
<dbReference type="SUPFAM" id="SSF51735">
    <property type="entry name" value="NAD(P)-binding Rossmann-fold domains"/>
    <property type="match status" value="1"/>
</dbReference>
<dbReference type="Gene3D" id="3.40.50.720">
    <property type="entry name" value="NAD(P)-binding Rossmann-like Domain"/>
    <property type="match status" value="1"/>
</dbReference>
<evidence type="ECO:0000259" key="3">
    <source>
        <dbReference type="Pfam" id="PF01370"/>
    </source>
</evidence>
<dbReference type="PANTHER" id="PTHR10366">
    <property type="entry name" value="NAD DEPENDENT EPIMERASE/DEHYDRATASE"/>
    <property type="match status" value="1"/>
</dbReference>
<dbReference type="InterPro" id="IPR050425">
    <property type="entry name" value="NAD(P)_dehydrat-like"/>
</dbReference>
<name>A0A382GGN1_9ZZZZ</name>
<sequence>MLVERGYNVRASVRDKENKELTNNLSEFDVEIVSLDLMKPETIEPAMENIEGVFQVAAVYKSWAKNPEDEIINPSIIGGINVLQSAYHAGVKKIIFTSSTAAVGRSGPNGIALTEKDWNSKSKHPYSYAKTEAERRAWEFSREMDMNLVVMNPTAVIGPYFHRHTPSTFLFDKLLKNELPRLPPQTFGYVDVRDVALAHILAYENKNAEGRHILCTKCLDGFELMRIIKEVDPDIEIPTKIAPLWQVKLFARFETTRSWFGHTPALSSETVKEYMGKITNYDSKKAKGVLGWNPMDIEDSIRDTINWIKHKLN</sequence>
<dbReference type="AlphaFoldDB" id="A0A382GGN1"/>
<proteinExistence type="inferred from homology"/>
<comment type="similarity">
    <text evidence="2">Belongs to the NAD(P)-dependent epimerase/dehydratase family. Dihydroflavonol-4-reductase subfamily.</text>
</comment>
<protein>
    <recommendedName>
        <fullName evidence="3">NAD-dependent epimerase/dehydratase domain-containing protein</fullName>
    </recommendedName>
</protein>
<feature type="domain" description="NAD-dependent epimerase/dehydratase" evidence="3">
    <location>
        <begin position="2"/>
        <end position="212"/>
    </location>
</feature>
<dbReference type="InterPro" id="IPR001509">
    <property type="entry name" value="Epimerase_deHydtase"/>
</dbReference>
<dbReference type="PANTHER" id="PTHR10366:SF564">
    <property type="entry name" value="STEROL-4-ALPHA-CARBOXYLATE 3-DEHYDROGENASE, DECARBOXYLATING"/>
    <property type="match status" value="1"/>
</dbReference>
<dbReference type="InterPro" id="IPR036291">
    <property type="entry name" value="NAD(P)-bd_dom_sf"/>
</dbReference>
<dbReference type="Pfam" id="PF01370">
    <property type="entry name" value="Epimerase"/>
    <property type="match status" value="1"/>
</dbReference>
<evidence type="ECO:0000313" key="4">
    <source>
        <dbReference type="EMBL" id="SVB74318.1"/>
    </source>
</evidence>
<keyword evidence="1" id="KW-0560">Oxidoreductase</keyword>
<evidence type="ECO:0000256" key="2">
    <source>
        <dbReference type="ARBA" id="ARBA00023445"/>
    </source>
</evidence>
<reference evidence="4" key="1">
    <citation type="submission" date="2018-05" db="EMBL/GenBank/DDBJ databases">
        <authorList>
            <person name="Lanie J.A."/>
            <person name="Ng W.-L."/>
            <person name="Kazmierczak K.M."/>
            <person name="Andrzejewski T.M."/>
            <person name="Davidsen T.M."/>
            <person name="Wayne K.J."/>
            <person name="Tettelin H."/>
            <person name="Glass J.I."/>
            <person name="Rusch D."/>
            <person name="Podicherti R."/>
            <person name="Tsui H.-C.T."/>
            <person name="Winkler M.E."/>
        </authorList>
    </citation>
    <scope>NUCLEOTIDE SEQUENCE</scope>
</reference>
<accession>A0A382GGN1</accession>
<gene>
    <name evidence="4" type="ORF">METZ01_LOCUS227172</name>
</gene>
<organism evidence="4">
    <name type="scientific">marine metagenome</name>
    <dbReference type="NCBI Taxonomy" id="408172"/>
    <lineage>
        <taxon>unclassified sequences</taxon>
        <taxon>metagenomes</taxon>
        <taxon>ecological metagenomes</taxon>
    </lineage>
</organism>